<evidence type="ECO:0000256" key="4">
    <source>
        <dbReference type="ARBA" id="ARBA00040194"/>
    </source>
</evidence>
<dbReference type="Pfam" id="PF01844">
    <property type="entry name" value="HNH"/>
    <property type="match status" value="1"/>
</dbReference>
<dbReference type="GO" id="GO:0016787">
    <property type="term" value="F:hydrolase activity"/>
    <property type="evidence" value="ECO:0007669"/>
    <property type="project" value="UniProtKB-KW"/>
</dbReference>
<evidence type="ECO:0000313" key="7">
    <source>
        <dbReference type="Proteomes" id="UP000269505"/>
    </source>
</evidence>
<protein>
    <recommendedName>
        <fullName evidence="4">Putative HNH nuclease YajD</fullName>
    </recommendedName>
</protein>
<keyword evidence="6" id="KW-0255">Endonuclease</keyword>
<name>A0AAQ0MFM4_9STAP</name>
<dbReference type="PANTHER" id="PTHR41286">
    <property type="entry name" value="HNH NUCLEASE YAJD-RELATED"/>
    <property type="match status" value="1"/>
</dbReference>
<dbReference type="Gene3D" id="1.10.30.50">
    <property type="match status" value="1"/>
</dbReference>
<dbReference type="CDD" id="cd00085">
    <property type="entry name" value="HNHc"/>
    <property type="match status" value="1"/>
</dbReference>
<evidence type="ECO:0000313" key="6">
    <source>
        <dbReference type="EMBL" id="RMI84998.1"/>
    </source>
</evidence>
<gene>
    <name evidence="6" type="ORF">D9V42_09075</name>
</gene>
<organism evidence="6 7">
    <name type="scientific">Staphylococcus pseudoxylosus</name>
    <dbReference type="NCBI Taxonomy" id="2282419"/>
    <lineage>
        <taxon>Bacteria</taxon>
        <taxon>Bacillati</taxon>
        <taxon>Bacillota</taxon>
        <taxon>Bacilli</taxon>
        <taxon>Bacillales</taxon>
        <taxon>Staphylococcaceae</taxon>
        <taxon>Staphylococcus</taxon>
    </lineage>
</organism>
<evidence type="ECO:0000256" key="2">
    <source>
        <dbReference type="ARBA" id="ARBA00022801"/>
    </source>
</evidence>
<evidence type="ECO:0000259" key="5">
    <source>
        <dbReference type="SMART" id="SM00507"/>
    </source>
</evidence>
<dbReference type="PANTHER" id="PTHR41286:SF1">
    <property type="entry name" value="HNH NUCLEASE YAJD-RELATED"/>
    <property type="match status" value="1"/>
</dbReference>
<dbReference type="GO" id="GO:0008270">
    <property type="term" value="F:zinc ion binding"/>
    <property type="evidence" value="ECO:0007669"/>
    <property type="project" value="InterPro"/>
</dbReference>
<dbReference type="RefSeq" id="WP_122064576.1">
    <property type="nucleotide sequence ID" value="NZ_JAHCSS010000011.1"/>
</dbReference>
<dbReference type="InterPro" id="IPR003615">
    <property type="entry name" value="HNH_nuc"/>
</dbReference>
<dbReference type="GO" id="GO:0005829">
    <property type="term" value="C:cytosol"/>
    <property type="evidence" value="ECO:0007669"/>
    <property type="project" value="TreeGrafter"/>
</dbReference>
<dbReference type="GO" id="GO:0004519">
    <property type="term" value="F:endonuclease activity"/>
    <property type="evidence" value="ECO:0007669"/>
    <property type="project" value="UniProtKB-KW"/>
</dbReference>
<comment type="caution">
    <text evidence="6">The sequence shown here is derived from an EMBL/GenBank/DDBJ whole genome shotgun (WGS) entry which is preliminary data.</text>
</comment>
<accession>A0AAQ0MFM4</accession>
<sequence>MIDYNEYKERKRFYNSKAWEDVRIYVLKRDNYECCWCKEEGKVTTEGLEIDHIEELQDRPDLKLEPDNLRTLCKACHNKRHTRFQYGGNQFKPKENKWEDELW</sequence>
<dbReference type="SMART" id="SM00507">
    <property type="entry name" value="HNHc"/>
    <property type="match status" value="1"/>
</dbReference>
<dbReference type="EMBL" id="RCVN01000008">
    <property type="protein sequence ID" value="RMI84998.1"/>
    <property type="molecule type" value="Genomic_DNA"/>
</dbReference>
<dbReference type="InterPro" id="IPR002711">
    <property type="entry name" value="HNH"/>
</dbReference>
<dbReference type="Proteomes" id="UP000269505">
    <property type="component" value="Unassembled WGS sequence"/>
</dbReference>
<proteinExistence type="inferred from homology"/>
<keyword evidence="1" id="KW-0540">Nuclease</keyword>
<comment type="similarity">
    <text evidence="3">Belongs to the HNH nuclease family.</text>
</comment>
<feature type="domain" description="HNH nuclease" evidence="5">
    <location>
        <begin position="21"/>
        <end position="78"/>
    </location>
</feature>
<dbReference type="GO" id="GO:0003676">
    <property type="term" value="F:nucleic acid binding"/>
    <property type="evidence" value="ECO:0007669"/>
    <property type="project" value="InterPro"/>
</dbReference>
<keyword evidence="7" id="KW-1185">Reference proteome</keyword>
<evidence type="ECO:0000256" key="1">
    <source>
        <dbReference type="ARBA" id="ARBA00022722"/>
    </source>
</evidence>
<keyword evidence="2" id="KW-0378">Hydrolase</keyword>
<reference evidence="6 7" key="1">
    <citation type="submission" date="2018-10" db="EMBL/GenBank/DDBJ databases">
        <title>Staphylococcus pseudoxylosus sp. nov., isolated from bovine mastitis.</title>
        <authorList>
            <person name="Macfadyen A.C."/>
            <person name="Leroy S."/>
            <person name="Harrison E.M."/>
            <person name="Parkhill J."/>
            <person name="Holmes M.A."/>
            <person name="Paterson G.K."/>
        </authorList>
    </citation>
    <scope>NUCLEOTIDE SEQUENCE [LARGE SCALE GENOMIC DNA]</scope>
    <source>
        <strain evidence="6 7">S04009</strain>
    </source>
</reference>
<dbReference type="AlphaFoldDB" id="A0AAQ0MFM4"/>
<evidence type="ECO:0000256" key="3">
    <source>
        <dbReference type="ARBA" id="ARBA00038412"/>
    </source>
</evidence>